<keyword evidence="2" id="KW-1185">Reference proteome</keyword>
<dbReference type="SUPFAM" id="SSF50969">
    <property type="entry name" value="YVTN repeat-like/Quinoprotein amine dehydrogenase"/>
    <property type="match status" value="1"/>
</dbReference>
<name>A0ABP5BYW0_9PSEU</name>
<dbReference type="InterPro" id="IPR011044">
    <property type="entry name" value="Quino_amine_DH_bsu"/>
</dbReference>
<dbReference type="EMBL" id="BAAANN010000008">
    <property type="protein sequence ID" value="GAA1954114.1"/>
    <property type="molecule type" value="Genomic_DNA"/>
</dbReference>
<proteinExistence type="predicted"/>
<dbReference type="InterPro" id="IPR015943">
    <property type="entry name" value="WD40/YVTN_repeat-like_dom_sf"/>
</dbReference>
<sequence>MKVRTGHSGRRSPFERDRRLVLRRLPAGAVVTRAVITVSPHSLDPDRRFLETITFDGPAGDWGANKRAIGGTPAAVEIELHARRQLAAVTGTGLTGGELLVDLGGGFATVGTTGGIGGTPPFPVPLSGELPGLTATGLRISTAGAGPDVSALRVASPPSNVTLAVDGGPVFFTHFGALVEPVSTPDFADLLQAMLPRLDLAHGHHVVPFVLHSDTIARLDLVLDLEFAVETGAMPDGTARMRVPYTFDGAPSGGRAALAVPAGMVAAPGGTTGRVRGAFEASEVVHGPVAAGAPAELVALGADSPLAQPFVLGKTELATSVDLLLTAVTAEVVLTVDVVDDADGKPGTRSVLPAPAARTVTRDQAASPTWVNIVLPGETEFTEGIRRWVVLQAKTGKAAWGADRATGVGLQRTGDGGLSWRQAGTGPLAARLRLRHTTREFRMPLELRVAADDSEVAVSLQRFSPQGAIDLGLDFPEVASAVNEALAAAGHGAEGGGEHVANGDFTDWYRVGTEVGSSGPLVPSTPQPVFGQAAFGPAGQTAYLTVRDSEGARLVAFDPLCRDELKNSAIGPGVPTAMALDAAGGRALVVLAEPLGTQAAAVVPGWRFVLVDTGTGRPIGSPVLARVPDEAPAPAGVDALVCSVDGLAVFALCKEGDVSSRIYRIPWALLADAAASGAGLPLAELESTGLSGTPKAMTAGQDGKLYALTASAELSTLHVLTGVPGGARSVPAVDGAVDVAVTASTVLVAGSTTLRLLRAAELSKVADLPLEVSARRIGVDPAGELALVTHTGGALAVDLRRRALTSVYIGMSAGEGLAMSPAGTHAVVLGNQPAAAKMLVLGRLQPVDWQLTAGEVRPRCLSNGAGTLAVLGVEGGCIGYVTALSALSQVVPVVAGTRYRFAFDGVADTEGALGEILWRGDGCAALRTDRLPVTALDLRFEPALDRLPRHETTLVSPEGATQAEIRFSTGEGMLGVDAVTLAGSANEATGAWQPSEPSVLVTQADTGVTVSNGGGAPATVRQPAGAEGGQRFELAVTAVASPGCAVELAFVDELSAPVGAVIRLDLDPLEFDGRAAAGEVPAGTTGAELRIVLPPGGSVDLTALDLSIGAAHEVGLYFVSEAPGELTMSGVAVRLDRAEPSVPPIPPGGLCPPRTPAGGGEHCFCGSCGQDRPVGRSSPARTASGRPASVTACPACGSPRIRLGGRLVPGADPVALPRYRLPVRHGPARRGPAVRAKLRVPAKLTAIPGVATSRATDLRSAGIRTVVALAEAEVSTVAQLPGVSPKMAEGFIAEAKRLVHERGEHVLFDR</sequence>
<evidence type="ECO:0000313" key="2">
    <source>
        <dbReference type="Proteomes" id="UP001501116"/>
    </source>
</evidence>
<evidence type="ECO:0008006" key="3">
    <source>
        <dbReference type="Google" id="ProtNLM"/>
    </source>
</evidence>
<gene>
    <name evidence="1" type="ORF">GCM10009754_24330</name>
</gene>
<accession>A0ABP5BYW0</accession>
<dbReference type="Gene3D" id="1.10.150.20">
    <property type="entry name" value="5' to 3' exonuclease, C-terminal subdomain"/>
    <property type="match status" value="1"/>
</dbReference>
<evidence type="ECO:0000313" key="1">
    <source>
        <dbReference type="EMBL" id="GAA1954114.1"/>
    </source>
</evidence>
<dbReference type="RefSeq" id="WP_344416867.1">
    <property type="nucleotide sequence ID" value="NZ_BAAANN010000008.1"/>
</dbReference>
<protein>
    <recommendedName>
        <fullName evidence="3">Helix-hairpin-helix domain-containing protein</fullName>
    </recommendedName>
</protein>
<dbReference type="Gene3D" id="2.130.10.10">
    <property type="entry name" value="YVTN repeat-like/Quinoprotein amine dehydrogenase"/>
    <property type="match status" value="1"/>
</dbReference>
<dbReference type="Proteomes" id="UP001501116">
    <property type="component" value="Unassembled WGS sequence"/>
</dbReference>
<organism evidence="1 2">
    <name type="scientific">Amycolatopsis minnesotensis</name>
    <dbReference type="NCBI Taxonomy" id="337894"/>
    <lineage>
        <taxon>Bacteria</taxon>
        <taxon>Bacillati</taxon>
        <taxon>Actinomycetota</taxon>
        <taxon>Actinomycetes</taxon>
        <taxon>Pseudonocardiales</taxon>
        <taxon>Pseudonocardiaceae</taxon>
        <taxon>Amycolatopsis</taxon>
    </lineage>
</organism>
<dbReference type="Pfam" id="PF14520">
    <property type="entry name" value="HHH_5"/>
    <property type="match status" value="1"/>
</dbReference>
<reference evidence="2" key="1">
    <citation type="journal article" date="2019" name="Int. J. Syst. Evol. Microbiol.">
        <title>The Global Catalogue of Microorganisms (GCM) 10K type strain sequencing project: providing services to taxonomists for standard genome sequencing and annotation.</title>
        <authorList>
            <consortium name="The Broad Institute Genomics Platform"/>
            <consortium name="The Broad Institute Genome Sequencing Center for Infectious Disease"/>
            <person name="Wu L."/>
            <person name="Ma J."/>
        </authorList>
    </citation>
    <scope>NUCLEOTIDE SEQUENCE [LARGE SCALE GENOMIC DNA]</scope>
    <source>
        <strain evidence="2">JCM 14545</strain>
    </source>
</reference>
<comment type="caution">
    <text evidence="1">The sequence shown here is derived from an EMBL/GenBank/DDBJ whole genome shotgun (WGS) entry which is preliminary data.</text>
</comment>
<dbReference type="SUPFAM" id="SSF158702">
    <property type="entry name" value="Sec63 N-terminal domain-like"/>
    <property type="match status" value="1"/>
</dbReference>